<feature type="region of interest" description="Disordered" evidence="1">
    <location>
        <begin position="113"/>
        <end position="135"/>
    </location>
</feature>
<dbReference type="PANTHER" id="PTHR24416">
    <property type="entry name" value="TYROSINE-PROTEIN KINASE RECEPTOR"/>
    <property type="match status" value="1"/>
</dbReference>
<name>A0ABN8RA75_9CNID</name>
<feature type="non-terminal residue" evidence="3">
    <location>
        <position position="382"/>
    </location>
</feature>
<dbReference type="EMBL" id="CALNXK010000211">
    <property type="protein sequence ID" value="CAH3176285.1"/>
    <property type="molecule type" value="Genomic_DNA"/>
</dbReference>
<accession>A0ABN8RA75</accession>
<organism evidence="3 4">
    <name type="scientific">Porites lobata</name>
    <dbReference type="NCBI Taxonomy" id="104759"/>
    <lineage>
        <taxon>Eukaryota</taxon>
        <taxon>Metazoa</taxon>
        <taxon>Cnidaria</taxon>
        <taxon>Anthozoa</taxon>
        <taxon>Hexacorallia</taxon>
        <taxon>Scleractinia</taxon>
        <taxon>Fungiina</taxon>
        <taxon>Poritidae</taxon>
        <taxon>Porites</taxon>
    </lineage>
</organism>
<dbReference type="PANTHER" id="PTHR24416:SF583">
    <property type="entry name" value="RECEPTOR PROTEIN-TYROSINE KINASE"/>
    <property type="match status" value="1"/>
</dbReference>
<dbReference type="InterPro" id="IPR050122">
    <property type="entry name" value="RTK"/>
</dbReference>
<evidence type="ECO:0000259" key="2">
    <source>
        <dbReference type="Pfam" id="PF07714"/>
    </source>
</evidence>
<dbReference type="SUPFAM" id="SSF56112">
    <property type="entry name" value="Protein kinase-like (PK-like)"/>
    <property type="match status" value="1"/>
</dbReference>
<feature type="non-terminal residue" evidence="3">
    <location>
        <position position="1"/>
    </location>
</feature>
<evidence type="ECO:0000256" key="1">
    <source>
        <dbReference type="SAM" id="MobiDB-lite"/>
    </source>
</evidence>
<dbReference type="Pfam" id="PF07714">
    <property type="entry name" value="PK_Tyr_Ser-Thr"/>
    <property type="match status" value="1"/>
</dbReference>
<gene>
    <name evidence="3" type="ORF">PLOB_00018090</name>
</gene>
<keyword evidence="4" id="KW-1185">Reference proteome</keyword>
<proteinExistence type="predicted"/>
<dbReference type="Gene3D" id="3.30.200.20">
    <property type="entry name" value="Phosphorylase Kinase, domain 1"/>
    <property type="match status" value="1"/>
</dbReference>
<dbReference type="InterPro" id="IPR001245">
    <property type="entry name" value="Ser-Thr/Tyr_kinase_cat_dom"/>
</dbReference>
<sequence>LNICHANEKSSTELTIQCCHHTTGRRQNHFIQFSLDDPSETQKEEFTFEIEQMKMLGSHKNVVSMVGCCTLEEKMFLVIEYVPCGDLLAWLRRRRKKINELKASETSYADKEVLKDQEETRDKEKQAGKLLKKTAKEEQAQVTMEMISLRQSGDPKDMASATHSLPDQRFAFNSEAMDDEHSAHKEQVNIAQQSDKDAVLEVIPSTSATNQEHRKFHDTADVHYTDAGKGWILATSSCWRKSVNSCVGGEIVEQCFKDCQAHDPLSTVYSDHKIVVTKLRLSLLANGKTTTAKRTSFDWHCFSTSHSVRESYTVEVKNRFEALYQLEEKHSVNDLYTTMIKAQMYAAEKCIPKKKRVKKRVPWEKELVKDKRNELKKAYLKN</sequence>
<dbReference type="InterPro" id="IPR011009">
    <property type="entry name" value="Kinase-like_dom_sf"/>
</dbReference>
<protein>
    <recommendedName>
        <fullName evidence="2">Serine-threonine/tyrosine-protein kinase catalytic domain-containing protein</fullName>
    </recommendedName>
</protein>
<dbReference type="Proteomes" id="UP001159405">
    <property type="component" value="Unassembled WGS sequence"/>
</dbReference>
<feature type="compositionally biased region" description="Basic and acidic residues" evidence="1">
    <location>
        <begin position="113"/>
        <end position="127"/>
    </location>
</feature>
<reference evidence="3 4" key="1">
    <citation type="submission" date="2022-05" db="EMBL/GenBank/DDBJ databases">
        <authorList>
            <consortium name="Genoscope - CEA"/>
            <person name="William W."/>
        </authorList>
    </citation>
    <scope>NUCLEOTIDE SEQUENCE [LARGE SCALE GENOMIC DNA]</scope>
</reference>
<comment type="caution">
    <text evidence="3">The sequence shown here is derived from an EMBL/GenBank/DDBJ whole genome shotgun (WGS) entry which is preliminary data.</text>
</comment>
<evidence type="ECO:0000313" key="4">
    <source>
        <dbReference type="Proteomes" id="UP001159405"/>
    </source>
</evidence>
<evidence type="ECO:0000313" key="3">
    <source>
        <dbReference type="EMBL" id="CAH3176285.1"/>
    </source>
</evidence>
<feature type="domain" description="Serine-threonine/tyrosine-protein kinase catalytic" evidence="2">
    <location>
        <begin position="35"/>
        <end position="102"/>
    </location>
</feature>